<name>A0AAV5M8H8_9ROSI</name>
<dbReference type="EMBL" id="BPVZ01000203">
    <property type="protein sequence ID" value="GKV46133.1"/>
    <property type="molecule type" value="Genomic_DNA"/>
</dbReference>
<accession>A0AAV5M8H8</accession>
<reference evidence="1 2" key="1">
    <citation type="journal article" date="2021" name="Commun. Biol.">
        <title>The genome of Shorea leprosula (Dipterocarpaceae) highlights the ecological relevance of drought in aseasonal tropical rainforests.</title>
        <authorList>
            <person name="Ng K.K.S."/>
            <person name="Kobayashi M.J."/>
            <person name="Fawcett J.A."/>
            <person name="Hatakeyama M."/>
            <person name="Paape T."/>
            <person name="Ng C.H."/>
            <person name="Ang C.C."/>
            <person name="Tnah L.H."/>
            <person name="Lee C.T."/>
            <person name="Nishiyama T."/>
            <person name="Sese J."/>
            <person name="O'Brien M.J."/>
            <person name="Copetti D."/>
            <person name="Mohd Noor M.I."/>
            <person name="Ong R.C."/>
            <person name="Putra M."/>
            <person name="Sireger I.Z."/>
            <person name="Indrioko S."/>
            <person name="Kosugi Y."/>
            <person name="Izuno A."/>
            <person name="Isagi Y."/>
            <person name="Lee S.L."/>
            <person name="Shimizu K.K."/>
        </authorList>
    </citation>
    <scope>NUCLEOTIDE SEQUENCE [LARGE SCALE GENOMIC DNA]</scope>
    <source>
        <strain evidence="1">214</strain>
    </source>
</reference>
<keyword evidence="2" id="KW-1185">Reference proteome</keyword>
<gene>
    <name evidence="1" type="ORF">SLEP1_g53140</name>
</gene>
<evidence type="ECO:0000313" key="1">
    <source>
        <dbReference type="EMBL" id="GKV46133.1"/>
    </source>
</evidence>
<comment type="caution">
    <text evidence="1">The sequence shown here is derived from an EMBL/GenBank/DDBJ whole genome shotgun (WGS) entry which is preliminary data.</text>
</comment>
<evidence type="ECO:0000313" key="2">
    <source>
        <dbReference type="Proteomes" id="UP001054252"/>
    </source>
</evidence>
<dbReference type="AlphaFoldDB" id="A0AAV5M8H8"/>
<proteinExistence type="predicted"/>
<organism evidence="1 2">
    <name type="scientific">Rubroshorea leprosula</name>
    <dbReference type="NCBI Taxonomy" id="152421"/>
    <lineage>
        <taxon>Eukaryota</taxon>
        <taxon>Viridiplantae</taxon>
        <taxon>Streptophyta</taxon>
        <taxon>Embryophyta</taxon>
        <taxon>Tracheophyta</taxon>
        <taxon>Spermatophyta</taxon>
        <taxon>Magnoliopsida</taxon>
        <taxon>eudicotyledons</taxon>
        <taxon>Gunneridae</taxon>
        <taxon>Pentapetalae</taxon>
        <taxon>rosids</taxon>
        <taxon>malvids</taxon>
        <taxon>Malvales</taxon>
        <taxon>Dipterocarpaceae</taxon>
        <taxon>Rubroshorea</taxon>
    </lineage>
</organism>
<dbReference type="Proteomes" id="UP001054252">
    <property type="component" value="Unassembled WGS sequence"/>
</dbReference>
<protein>
    <submittedName>
        <fullName evidence="1">Uncharacterized protein</fullName>
    </submittedName>
</protein>
<sequence>MDTNEEERIKVRFRPAAREGAFCHLSDYNSGRVAQQGPLRKFPMLCLVLWHNFVADHCSSGQSKG</sequence>